<organism evidence="10 11">
    <name type="scientific">Frankliniella occidentalis</name>
    <name type="common">Western flower thrips</name>
    <name type="synonym">Euthrips occidentalis</name>
    <dbReference type="NCBI Taxonomy" id="133901"/>
    <lineage>
        <taxon>Eukaryota</taxon>
        <taxon>Metazoa</taxon>
        <taxon>Ecdysozoa</taxon>
        <taxon>Arthropoda</taxon>
        <taxon>Hexapoda</taxon>
        <taxon>Insecta</taxon>
        <taxon>Pterygota</taxon>
        <taxon>Neoptera</taxon>
        <taxon>Paraneoptera</taxon>
        <taxon>Thysanoptera</taxon>
        <taxon>Terebrantia</taxon>
        <taxon>Thripoidea</taxon>
        <taxon>Thripidae</taxon>
        <taxon>Frankliniella</taxon>
    </lineage>
</organism>
<dbReference type="Gene3D" id="2.130.10.10">
    <property type="entry name" value="YVTN repeat-like/Quinoprotein amine dehydrogenase"/>
    <property type="match status" value="2"/>
</dbReference>
<keyword evidence="3" id="KW-0698">rRNA processing</keyword>
<dbReference type="AlphaFoldDB" id="A0A6J1S6B7"/>
<dbReference type="GO" id="GO:0045943">
    <property type="term" value="P:positive regulation of transcription by RNA polymerase I"/>
    <property type="evidence" value="ECO:0007669"/>
    <property type="project" value="TreeGrafter"/>
</dbReference>
<evidence type="ECO:0000313" key="11">
    <source>
        <dbReference type="RefSeq" id="XP_026274286.1"/>
    </source>
</evidence>
<dbReference type="InterPro" id="IPR015943">
    <property type="entry name" value="WD40/YVTN_repeat-like_dom_sf"/>
</dbReference>
<dbReference type="OrthoDB" id="431715at2759"/>
<gene>
    <name evidence="11" type="primary">LOC113203699</name>
</gene>
<evidence type="ECO:0000256" key="3">
    <source>
        <dbReference type="ARBA" id="ARBA00022552"/>
    </source>
</evidence>
<keyword evidence="6" id="KW-0539">Nucleus</keyword>
<feature type="domain" description="U3 small nucleolar RNA-associated protein 15 C-terminal" evidence="9">
    <location>
        <begin position="345"/>
        <end position="488"/>
    </location>
</feature>
<keyword evidence="10" id="KW-1185">Reference proteome</keyword>
<protein>
    <recommendedName>
        <fullName evidence="2">U3 small nucleolar RNA-associated protein 15 homolog</fullName>
    </recommendedName>
</protein>
<dbReference type="PROSITE" id="PS50294">
    <property type="entry name" value="WD_REPEATS_REGION"/>
    <property type="match status" value="2"/>
</dbReference>
<evidence type="ECO:0000256" key="8">
    <source>
        <dbReference type="PROSITE-ProRule" id="PRU00221"/>
    </source>
</evidence>
<keyword evidence="5" id="KW-0677">Repeat</keyword>
<evidence type="ECO:0000256" key="1">
    <source>
        <dbReference type="ARBA" id="ARBA00004604"/>
    </source>
</evidence>
<reference evidence="11" key="1">
    <citation type="submission" date="2025-08" db="UniProtKB">
        <authorList>
            <consortium name="RefSeq"/>
        </authorList>
    </citation>
    <scope>IDENTIFICATION</scope>
    <source>
        <tissue evidence="11">Whole organism</tissue>
    </source>
</reference>
<dbReference type="SMART" id="SM00320">
    <property type="entry name" value="WD40"/>
    <property type="match status" value="6"/>
</dbReference>
<evidence type="ECO:0000256" key="7">
    <source>
        <dbReference type="ARBA" id="ARBA00045437"/>
    </source>
</evidence>
<dbReference type="SUPFAM" id="SSF50978">
    <property type="entry name" value="WD40 repeat-like"/>
    <property type="match status" value="1"/>
</dbReference>
<dbReference type="RefSeq" id="XP_026274286.1">
    <property type="nucleotide sequence ID" value="XM_026418501.2"/>
</dbReference>
<feature type="repeat" description="WD" evidence="8">
    <location>
        <begin position="118"/>
        <end position="159"/>
    </location>
</feature>
<accession>A0A6J1S6B7</accession>
<dbReference type="InterPro" id="IPR018983">
    <property type="entry name" value="U3_snoRNA-assocProt_15_C"/>
</dbReference>
<dbReference type="CDD" id="cd00200">
    <property type="entry name" value="WD40"/>
    <property type="match status" value="1"/>
</dbReference>
<evidence type="ECO:0000256" key="2">
    <source>
        <dbReference type="ARBA" id="ARBA00018260"/>
    </source>
</evidence>
<comment type="function">
    <text evidence="7">Ribosome biogenesis factor. Involved in nucleolar processing of pre-18S ribosomal RNA. Required for optimal pre-ribosomal RNA transcription by RNA polymerase I. Part of the small subunit (SSU) processome, first precursor of the small eukaryotic ribosomal subunit. During the assembly of the SSU processome in the nucleolus, many ribosome biogenesis factors, an RNA chaperone and ribosomal proteins associate with the nascent pre-rRNA and work in concert to generate RNA folding, modifications, rearrangements and cleavage as well as targeted degradation of pre-ribosomal RNA by the RNA exosome.</text>
</comment>
<dbReference type="InterPro" id="IPR036322">
    <property type="entry name" value="WD40_repeat_dom_sf"/>
</dbReference>
<dbReference type="KEGG" id="foc:113203699"/>
<dbReference type="Pfam" id="PF00400">
    <property type="entry name" value="WD40"/>
    <property type="match status" value="4"/>
</dbReference>
<sequence length="529" mass="58861">MSAFKKTNVKVYSKNEQKLTPDNIYWKQFGVPVLLKEFGPVDYINFSPIEPYHFAVTCSVRVQIYNPITKTVWKNLSRFREAAYGGSFRSDGRLLCAGGEEAVVRMFDVSSKTPLRVFKGHSAPVHRCFFTPDNTHISSFSDDKTVRLWDIPSEKELSIFSDHQDYVRAGAVCPSSPDVVLSGSYDRSVRLYDTRTSTQVLTVDHGSPVESVLFLPSGGIFLSAGGTEIRVWDAIAGGRLLAKISQHHKTVTCLSLASGSKRLLSSSLDRHVKIYDVSTYQVVHTLDYPNAILSVAASADDETVVAGMVDGLVSVSRRETKEIPSKRERHKVSYRYVSDQREFPTADVVVREANADTMSKSDTFLRKFQYSKALDSALLPYVVNKNPHVTVSVLQELMRRKGLQTALAGRDAKSLLAILRFLVKYIGDYRYSRTVTDVSNVLLDIYGDSWDKFPPDVCQMVQRLSVRAKDEVTFTQNLASLEGMMEILLAGSSVVSSESEGSAGIKSTQSAPTWHPSETAQKTFIVNVN</sequence>
<keyword evidence="4 8" id="KW-0853">WD repeat</keyword>
<comment type="subcellular location">
    <subcellularLocation>
        <location evidence="1">Nucleus</location>
        <location evidence="1">Nucleolus</location>
    </subcellularLocation>
</comment>
<dbReference type="GeneID" id="113203699"/>
<name>A0A6J1S6B7_FRAOC</name>
<dbReference type="PANTHER" id="PTHR19924:SF26">
    <property type="entry name" value="U3 SMALL NUCLEOLAR RNA-ASSOCIATED PROTEIN 15 HOMOLOG"/>
    <property type="match status" value="1"/>
</dbReference>
<feature type="repeat" description="WD" evidence="8">
    <location>
        <begin position="244"/>
        <end position="285"/>
    </location>
</feature>
<feature type="repeat" description="WD" evidence="8">
    <location>
        <begin position="160"/>
        <end position="202"/>
    </location>
</feature>
<evidence type="ECO:0000256" key="6">
    <source>
        <dbReference type="ARBA" id="ARBA00023242"/>
    </source>
</evidence>
<dbReference type="Pfam" id="PF09384">
    <property type="entry name" value="UTP15_C"/>
    <property type="match status" value="1"/>
</dbReference>
<dbReference type="GO" id="GO:0006364">
    <property type="term" value="P:rRNA processing"/>
    <property type="evidence" value="ECO:0007669"/>
    <property type="project" value="UniProtKB-KW"/>
</dbReference>
<evidence type="ECO:0000313" key="10">
    <source>
        <dbReference type="Proteomes" id="UP000504606"/>
    </source>
</evidence>
<proteinExistence type="predicted"/>
<evidence type="ECO:0000256" key="5">
    <source>
        <dbReference type="ARBA" id="ARBA00022737"/>
    </source>
</evidence>
<dbReference type="InterPro" id="IPR001680">
    <property type="entry name" value="WD40_rpt"/>
</dbReference>
<dbReference type="PANTHER" id="PTHR19924">
    <property type="entry name" value="UTP15 U3 SMALL NUCLEOLAR RNA-ASSOCIATED PROTEIN 15 FAMILY MEMBER"/>
    <property type="match status" value="1"/>
</dbReference>
<dbReference type="PROSITE" id="PS50082">
    <property type="entry name" value="WD_REPEATS_2"/>
    <property type="match status" value="3"/>
</dbReference>
<dbReference type="Proteomes" id="UP000504606">
    <property type="component" value="Unplaced"/>
</dbReference>
<evidence type="ECO:0000256" key="4">
    <source>
        <dbReference type="ARBA" id="ARBA00022574"/>
    </source>
</evidence>
<dbReference type="GO" id="GO:0005730">
    <property type="term" value="C:nucleolus"/>
    <property type="evidence" value="ECO:0007669"/>
    <property type="project" value="UniProtKB-SubCell"/>
</dbReference>
<evidence type="ECO:0000259" key="9">
    <source>
        <dbReference type="Pfam" id="PF09384"/>
    </source>
</evidence>